<gene>
    <name evidence="3" type="ORF">EV385_6536</name>
</gene>
<dbReference type="PANTHER" id="PTHR33393">
    <property type="entry name" value="POLYGLUTAMINE SYNTHESIS ACCESSORY PROTEIN RV0574C-RELATED"/>
    <property type="match status" value="1"/>
</dbReference>
<dbReference type="AlphaFoldDB" id="A0A4Q7ZVF4"/>
<protein>
    <submittedName>
        <fullName evidence="3">Poly-gamma-glutamate synthesis protein (Capsule biosynthesis protein)</fullName>
    </submittedName>
</protein>
<dbReference type="SUPFAM" id="SSF56300">
    <property type="entry name" value="Metallo-dependent phosphatases"/>
    <property type="match status" value="1"/>
</dbReference>
<name>A0A4Q7ZVF4_9ACTN</name>
<dbReference type="InterPro" id="IPR019079">
    <property type="entry name" value="Capsule_synth_CapA"/>
</dbReference>
<evidence type="ECO:0000256" key="1">
    <source>
        <dbReference type="ARBA" id="ARBA00005662"/>
    </source>
</evidence>
<dbReference type="Gene3D" id="3.60.21.10">
    <property type="match status" value="1"/>
</dbReference>
<dbReference type="InterPro" id="IPR052169">
    <property type="entry name" value="CW_Biosynth-Accessory"/>
</dbReference>
<dbReference type="SMART" id="SM00854">
    <property type="entry name" value="PGA_cap"/>
    <property type="match status" value="1"/>
</dbReference>
<dbReference type="EMBL" id="SHKY01000001">
    <property type="protein sequence ID" value="RZU54585.1"/>
    <property type="molecule type" value="Genomic_DNA"/>
</dbReference>
<proteinExistence type="inferred from homology"/>
<dbReference type="InterPro" id="IPR029052">
    <property type="entry name" value="Metallo-depent_PP-like"/>
</dbReference>
<dbReference type="CDD" id="cd07381">
    <property type="entry name" value="MPP_CapA"/>
    <property type="match status" value="1"/>
</dbReference>
<keyword evidence="4" id="KW-1185">Reference proteome</keyword>
<dbReference type="Pfam" id="PF09587">
    <property type="entry name" value="PGA_cap"/>
    <property type="match status" value="1"/>
</dbReference>
<organism evidence="3 4">
    <name type="scientific">Krasilnikovia cinnamomea</name>
    <dbReference type="NCBI Taxonomy" id="349313"/>
    <lineage>
        <taxon>Bacteria</taxon>
        <taxon>Bacillati</taxon>
        <taxon>Actinomycetota</taxon>
        <taxon>Actinomycetes</taxon>
        <taxon>Micromonosporales</taxon>
        <taxon>Micromonosporaceae</taxon>
        <taxon>Krasilnikovia</taxon>
    </lineage>
</organism>
<feature type="domain" description="Capsule synthesis protein CapA" evidence="2">
    <location>
        <begin position="2"/>
        <end position="280"/>
    </location>
</feature>
<accession>A0A4Q7ZVF4</accession>
<comment type="caution">
    <text evidence="3">The sequence shown here is derived from an EMBL/GenBank/DDBJ whole genome shotgun (WGS) entry which is preliminary data.</text>
</comment>
<evidence type="ECO:0000259" key="2">
    <source>
        <dbReference type="SMART" id="SM00854"/>
    </source>
</evidence>
<comment type="similarity">
    <text evidence="1">Belongs to the CapA family.</text>
</comment>
<dbReference type="Proteomes" id="UP000292564">
    <property type="component" value="Unassembled WGS sequence"/>
</dbReference>
<evidence type="ECO:0000313" key="4">
    <source>
        <dbReference type="Proteomes" id="UP000292564"/>
    </source>
</evidence>
<evidence type="ECO:0000313" key="3">
    <source>
        <dbReference type="EMBL" id="RZU54585.1"/>
    </source>
</evidence>
<dbReference type="PANTHER" id="PTHR33393:SF11">
    <property type="entry name" value="POLYGLUTAMINE SYNTHESIS ACCESSORY PROTEIN RV0574C-RELATED"/>
    <property type="match status" value="1"/>
</dbReference>
<reference evidence="3 4" key="1">
    <citation type="submission" date="2019-02" db="EMBL/GenBank/DDBJ databases">
        <title>Sequencing the genomes of 1000 actinobacteria strains.</title>
        <authorList>
            <person name="Klenk H.-P."/>
        </authorList>
    </citation>
    <scope>NUCLEOTIDE SEQUENCE [LARGE SCALE GENOMIC DNA]</scope>
    <source>
        <strain evidence="3 4">DSM 45162</strain>
    </source>
</reference>
<sequence>MSLALCGDVMLGRGIDQILGHPGAPELWETYVRDARDYVRLAEAVNGPVPRGADPRWPWGDALPHLLDADVRVLNLETAVTAGGTPAAGKGIHYRLHPANLPCLRAARPDVCVLANNHVLDFGADGLVDTLAALRAGGLATAGAGADAAAAWRPAPVASGPGRVVVLAAGLPSSGIPAGWAATAEGPGVAYVPEPSAAWARRIAAEIEAARRPGDLVVASLHWGGNWGYQVAHDERRFAHALIDGGADVVHGHSSHHPRPVELHHGRLILYGCGDLINDYEGIGGHERYRADLRLVYLAELEATDGTLTGLRLVPLQARRLRLERATAGETAWLRDTLDEISEPYGIRMGTGTDGTLTALFDSDI</sequence>